<reference evidence="3" key="1">
    <citation type="submission" date="2012-08" db="EMBL/GenBank/DDBJ databases">
        <title>The Genome Sequence of Wuchereria bancrofti.</title>
        <authorList>
            <person name="Nutman T.B."/>
            <person name="Fink D.L."/>
            <person name="Russ C."/>
            <person name="Young S."/>
            <person name="Zeng Q."/>
            <person name="Koehrsen M."/>
            <person name="Alvarado L."/>
            <person name="Berlin A."/>
            <person name="Chapman S.B."/>
            <person name="Chen Z."/>
            <person name="Freedman E."/>
            <person name="Gellesch M."/>
            <person name="Goldberg J."/>
            <person name="Griggs A."/>
            <person name="Gujja S."/>
            <person name="Heilman E.R."/>
            <person name="Heiman D."/>
            <person name="Hepburn T."/>
            <person name="Howarth C."/>
            <person name="Jen D."/>
            <person name="Larson L."/>
            <person name="Lewis B."/>
            <person name="Mehta T."/>
            <person name="Park D."/>
            <person name="Pearson M."/>
            <person name="Roberts A."/>
            <person name="Saif S."/>
            <person name="Shea T."/>
            <person name="Shenoy N."/>
            <person name="Sisk P."/>
            <person name="Stolte C."/>
            <person name="Sykes S."/>
            <person name="Walk T."/>
            <person name="White J."/>
            <person name="Yandava C."/>
            <person name="Haas B."/>
            <person name="Henn M.R."/>
            <person name="Nusbaum C."/>
            <person name="Birren B."/>
        </authorList>
    </citation>
    <scope>NUCLEOTIDE SEQUENCE [LARGE SCALE GENOMIC DNA]</scope>
    <source>
        <strain evidence="3">NA</strain>
    </source>
</reference>
<dbReference type="EMBL" id="ADBV01000056">
    <property type="protein sequence ID" value="EJW88721.1"/>
    <property type="molecule type" value="Genomic_DNA"/>
</dbReference>
<feature type="region of interest" description="Disordered" evidence="1">
    <location>
        <begin position="118"/>
        <end position="141"/>
    </location>
</feature>
<accession>J9F1F2</accession>
<organism evidence="2 3">
    <name type="scientific">Wuchereria bancrofti</name>
    <dbReference type="NCBI Taxonomy" id="6293"/>
    <lineage>
        <taxon>Eukaryota</taxon>
        <taxon>Metazoa</taxon>
        <taxon>Ecdysozoa</taxon>
        <taxon>Nematoda</taxon>
        <taxon>Chromadorea</taxon>
        <taxon>Rhabditida</taxon>
        <taxon>Spirurina</taxon>
        <taxon>Spiruromorpha</taxon>
        <taxon>Filarioidea</taxon>
        <taxon>Onchocercidae</taxon>
        <taxon>Wuchereria</taxon>
    </lineage>
</organism>
<protein>
    <submittedName>
        <fullName evidence="2">Uncharacterized protein</fullName>
    </submittedName>
</protein>
<sequence>MSSNRPDCLTSLVSYVPDLNFDFNLPATAAVNQLGISAKNQEQQSIPFSPELLTSFETVSARVDCNCKSIPQSRTSPQPLRPALKKALTTKPLNRVEDKFKNTEKDCEEKQILVLKHSAETATKAGKPKPVPARLLQKRKQ</sequence>
<proteinExistence type="predicted"/>
<evidence type="ECO:0000256" key="1">
    <source>
        <dbReference type="SAM" id="MobiDB-lite"/>
    </source>
</evidence>
<dbReference type="Proteomes" id="UP000004810">
    <property type="component" value="Unassembled WGS sequence"/>
</dbReference>
<comment type="caution">
    <text evidence="2">The sequence shown here is derived from an EMBL/GenBank/DDBJ whole genome shotgun (WGS) entry which is preliminary data.</text>
</comment>
<evidence type="ECO:0000313" key="3">
    <source>
        <dbReference type="Proteomes" id="UP000004810"/>
    </source>
</evidence>
<gene>
    <name evidence="2" type="ORF">WUBG_00366</name>
</gene>
<name>J9F1F2_WUCBA</name>
<evidence type="ECO:0000313" key="2">
    <source>
        <dbReference type="EMBL" id="EJW88721.1"/>
    </source>
</evidence>
<dbReference type="AlphaFoldDB" id="J9F1F2"/>